<keyword evidence="3" id="KW-1185">Reference proteome</keyword>
<feature type="transmembrane region" description="Helical" evidence="1">
    <location>
        <begin position="124"/>
        <end position="144"/>
    </location>
</feature>
<reference evidence="2" key="1">
    <citation type="submission" date="2023-03" db="EMBL/GenBank/DDBJ databases">
        <authorList>
            <person name="Cleenwerck I."/>
        </authorList>
    </citation>
    <scope>NUCLEOTIDE SEQUENCE</scope>
    <source>
        <strain evidence="2">LMG 32879</strain>
    </source>
</reference>
<feature type="transmembrane region" description="Helical" evidence="1">
    <location>
        <begin position="82"/>
        <end position="103"/>
    </location>
</feature>
<dbReference type="Proteomes" id="UP001176960">
    <property type="component" value="Unassembled WGS sequence"/>
</dbReference>
<sequence>MGFQTFLGFAPFLAFALVEKLVGVVPGLLTGFAVSLALVGWEAARTRSFNILEAGSAVIFGGLTLLVVSLNQTWSVWQVRLFVDAGLALVVFLSILFGSPFTLQHARTSATADARRDPAFMRHNTILSGVWGLAFVGLALIDLYMTTSGAPDRRGIVLTLGILAIAARWTQSYVRKIRRASGDG</sequence>
<keyword evidence="1" id="KW-1133">Transmembrane helix</keyword>
<comment type="caution">
    <text evidence="2">The sequence shown here is derived from an EMBL/GenBank/DDBJ whole genome shotgun (WGS) entry which is preliminary data.</text>
</comment>
<accession>A0AA35Y2E8</accession>
<feature type="transmembrane region" description="Helical" evidence="1">
    <location>
        <begin position="156"/>
        <end position="174"/>
    </location>
</feature>
<gene>
    <name evidence="2" type="ORF">LMG32879_000018</name>
</gene>
<evidence type="ECO:0000256" key="1">
    <source>
        <dbReference type="SAM" id="Phobius"/>
    </source>
</evidence>
<proteinExistence type="predicted"/>
<dbReference type="AlphaFoldDB" id="A0AA35Y2E8"/>
<evidence type="ECO:0008006" key="4">
    <source>
        <dbReference type="Google" id="ProtNLM"/>
    </source>
</evidence>
<evidence type="ECO:0000313" key="2">
    <source>
        <dbReference type="EMBL" id="CAI9119205.1"/>
    </source>
</evidence>
<evidence type="ECO:0000313" key="3">
    <source>
        <dbReference type="Proteomes" id="UP001176960"/>
    </source>
</evidence>
<keyword evidence="1" id="KW-0812">Transmembrane</keyword>
<dbReference type="RefSeq" id="WP_289843075.1">
    <property type="nucleotide sequence ID" value="NZ_CATKSH010000001.1"/>
</dbReference>
<feature type="transmembrane region" description="Helical" evidence="1">
    <location>
        <begin position="12"/>
        <end position="39"/>
    </location>
</feature>
<dbReference type="EMBL" id="CATKSH010000001">
    <property type="protein sequence ID" value="CAI9119205.1"/>
    <property type="molecule type" value="Genomic_DNA"/>
</dbReference>
<protein>
    <recommendedName>
        <fullName evidence="4">Intracellular septation protein A</fullName>
    </recommendedName>
</protein>
<name>A0AA35Y2E8_9PROT</name>
<organism evidence="2 3">
    <name type="scientific">Brytella acorum</name>
    <dbReference type="NCBI Taxonomy" id="2959299"/>
    <lineage>
        <taxon>Bacteria</taxon>
        <taxon>Pseudomonadati</taxon>
        <taxon>Pseudomonadota</taxon>
        <taxon>Alphaproteobacteria</taxon>
        <taxon>Acetobacterales</taxon>
        <taxon>Acetobacteraceae</taxon>
        <taxon>Brytella</taxon>
    </lineage>
</organism>
<keyword evidence="1" id="KW-0472">Membrane</keyword>
<feature type="transmembrane region" description="Helical" evidence="1">
    <location>
        <begin position="51"/>
        <end position="70"/>
    </location>
</feature>